<feature type="transmembrane region" description="Helical" evidence="1">
    <location>
        <begin position="90"/>
        <end position="113"/>
    </location>
</feature>
<gene>
    <name evidence="2" type="ORF">A2V71_04425</name>
</gene>
<keyword evidence="1" id="KW-1133">Transmembrane helix</keyword>
<name>A0A1F5DMA3_9BACT</name>
<accession>A0A1F5DMA3</accession>
<dbReference type="EMBL" id="MEZT01000026">
    <property type="protein sequence ID" value="OGD56171.1"/>
    <property type="molecule type" value="Genomic_DNA"/>
</dbReference>
<proteinExistence type="predicted"/>
<dbReference type="Proteomes" id="UP000178764">
    <property type="component" value="Unassembled WGS sequence"/>
</dbReference>
<reference evidence="2 3" key="1">
    <citation type="journal article" date="2016" name="Nat. Commun.">
        <title>Thousands of microbial genomes shed light on interconnected biogeochemical processes in an aquifer system.</title>
        <authorList>
            <person name="Anantharaman K."/>
            <person name="Brown C.T."/>
            <person name="Hug L.A."/>
            <person name="Sharon I."/>
            <person name="Castelle C.J."/>
            <person name="Probst A.J."/>
            <person name="Thomas B.C."/>
            <person name="Singh A."/>
            <person name="Wilkins M.J."/>
            <person name="Karaoz U."/>
            <person name="Brodie E.L."/>
            <person name="Williams K.H."/>
            <person name="Hubbard S.S."/>
            <person name="Banfield J.F."/>
        </authorList>
    </citation>
    <scope>NUCLEOTIDE SEQUENCE [LARGE SCALE GENOMIC DNA]</scope>
</reference>
<comment type="caution">
    <text evidence="2">The sequence shown here is derived from an EMBL/GenBank/DDBJ whole genome shotgun (WGS) entry which is preliminary data.</text>
</comment>
<evidence type="ECO:0000313" key="2">
    <source>
        <dbReference type="EMBL" id="OGD56171.1"/>
    </source>
</evidence>
<organism evidence="2 3">
    <name type="scientific">Candidatus Berkelbacteria bacterium RBG_13_40_8</name>
    <dbReference type="NCBI Taxonomy" id="1797467"/>
    <lineage>
        <taxon>Bacteria</taxon>
        <taxon>Candidatus Berkelbacteria</taxon>
    </lineage>
</organism>
<evidence type="ECO:0000313" key="3">
    <source>
        <dbReference type="Proteomes" id="UP000178764"/>
    </source>
</evidence>
<dbReference type="AlphaFoldDB" id="A0A1F5DMA3"/>
<feature type="transmembrane region" description="Helical" evidence="1">
    <location>
        <begin position="12"/>
        <end position="30"/>
    </location>
</feature>
<evidence type="ECO:0000256" key="1">
    <source>
        <dbReference type="SAM" id="Phobius"/>
    </source>
</evidence>
<keyword evidence="1" id="KW-0472">Membrane</keyword>
<protein>
    <submittedName>
        <fullName evidence="2">Uncharacterized protein</fullName>
    </submittedName>
</protein>
<feature type="transmembrane region" description="Helical" evidence="1">
    <location>
        <begin position="59"/>
        <end position="78"/>
    </location>
</feature>
<sequence length="182" mass="20704">MNEINSGLVANSGIIFDIIGAFFLAESFLLKKNDKIIKESSSYFDGNPFLLPSYIIQRLEARTGFFFLMLGFLLQYFANSEYVSQGRDKYTLALLVIGFISWIIAFIILKIIGKALAQKALIKEDGKNFLRGIEDTKKQNNENFTKLVKFYGDALDIPQKRGENTIVYSKRIVNLIKKGLPR</sequence>
<keyword evidence="1" id="KW-0812">Transmembrane</keyword>